<feature type="domain" description="Duffy-antigen binding" evidence="4">
    <location>
        <begin position="1146"/>
        <end position="1310"/>
    </location>
</feature>
<protein>
    <submittedName>
        <fullName evidence="9">Erythrocyte membrane protein 1</fullName>
    </submittedName>
</protein>
<evidence type="ECO:0000259" key="5">
    <source>
        <dbReference type="Pfam" id="PF15445"/>
    </source>
</evidence>
<reference evidence="10" key="2">
    <citation type="submission" date="2015-07" db="EMBL/GenBank/DDBJ databases">
        <title>The genome sequence of Plasmodium falciparum RAJ116.</title>
        <authorList>
            <consortium name="The Broad Institute Genome Sequencing Platform"/>
            <person name="Volkman S.K."/>
            <person name="Neafsey D.E."/>
            <person name="Dash A.P."/>
            <person name="Chitnis C.E."/>
            <person name="Hartl D.L."/>
            <person name="Young S.K."/>
            <person name="Kodira C.D."/>
            <person name="Zeng Q."/>
            <person name="Koehrsen M."/>
            <person name="Godfrey P."/>
            <person name="Alvarado L."/>
            <person name="Berlin A."/>
            <person name="Borenstein D."/>
            <person name="Chen Z."/>
            <person name="Engels R."/>
            <person name="Freedman E."/>
            <person name="Gellesch M."/>
            <person name="Goldberg J."/>
            <person name="Griggs A."/>
            <person name="Gujja S."/>
            <person name="Heiman D."/>
            <person name="Hepburn T."/>
            <person name="Howarth C."/>
            <person name="Jen D."/>
            <person name="Larson L."/>
            <person name="Lewis B."/>
            <person name="Mehta T."/>
            <person name="Park D."/>
            <person name="Pearson M."/>
            <person name="Roberts A."/>
            <person name="Saif S."/>
            <person name="Shea T."/>
            <person name="Shenoy N."/>
            <person name="Sisk P."/>
            <person name="Stolte C."/>
            <person name="Sykes S."/>
            <person name="Walk T."/>
            <person name="White J."/>
            <person name="Yandava C."/>
            <person name="Wirth D.F."/>
            <person name="Nusbaum C."/>
            <person name="Birren B."/>
        </authorList>
    </citation>
    <scope>NUCLEOTIDE SEQUENCE [LARGE SCALE GENOMIC DNA]</scope>
    <source>
        <strain evidence="10">RAJ116</strain>
    </source>
</reference>
<feature type="compositionally biased region" description="Acidic residues" evidence="2">
    <location>
        <begin position="728"/>
        <end position="742"/>
    </location>
</feature>
<proteinExistence type="predicted"/>
<feature type="region of interest" description="Disordered" evidence="2">
    <location>
        <begin position="1868"/>
        <end position="1904"/>
    </location>
</feature>
<feature type="compositionally biased region" description="Low complexity" evidence="2">
    <location>
        <begin position="1868"/>
        <end position="1880"/>
    </location>
</feature>
<feature type="domain" description="Duffy-binding-like" evidence="8">
    <location>
        <begin position="1794"/>
        <end position="1926"/>
    </location>
</feature>
<dbReference type="FunFam" id="1.10.1900.40:FF:000001">
    <property type="entry name" value="Erythrocyte membrane protein 1"/>
    <property type="match status" value="1"/>
</dbReference>
<dbReference type="InterPro" id="IPR044932">
    <property type="entry name" value="PfEMP1_ATS_sf"/>
</dbReference>
<dbReference type="Gene3D" id="1.20.58.830">
    <property type="match status" value="5"/>
</dbReference>
<feature type="domain" description="Duffy-binding-like" evidence="3">
    <location>
        <begin position="566"/>
        <end position="714"/>
    </location>
</feature>
<feature type="domain" description="Duffy-binding-like" evidence="8">
    <location>
        <begin position="310"/>
        <end position="454"/>
    </location>
</feature>
<keyword evidence="1" id="KW-0175">Coiled coil</keyword>
<evidence type="ECO:0000259" key="6">
    <source>
        <dbReference type="Pfam" id="PF15447"/>
    </source>
</evidence>
<feature type="domain" description="Cysteine-rich interdomain region 1 gamma" evidence="7">
    <location>
        <begin position="499"/>
        <end position="550"/>
    </location>
</feature>
<feature type="compositionally biased region" description="Basic and acidic residues" evidence="2">
    <location>
        <begin position="743"/>
        <end position="752"/>
    </location>
</feature>
<evidence type="ECO:0000259" key="8">
    <source>
        <dbReference type="Pfam" id="PF22672"/>
    </source>
</evidence>
<sequence length="2787" mass="324379">MAPRTRGTTGNKQSARDVLEKIALQIYKKEKKKTIPYERELKGKLSKAEFADRLYKESNGGLRSAPSDACSLEYQYYTNTTIYSDTRRHPCHGRENNRFSESQEYGCSNVYIKGNENKSNCTACVPPRRRHICDQNLEFLDNPHTDDTDDLLGNVLVTAKYEGNYIVSNHPDKNSNGNKSGICTSLARSFADIGDIVRGRDMFKSNKNVEIGLKKVFDKIYDKLGQQEKRYYSDTGNNVDYVKLREAWWTANRDQVWKAITCEAPDKANYFKKKSDGTLHFSSHGKCGHNEGAPPTNLDYVPQFLRWFDEWSEEFCRKKKIKLENVKKACRDEPNNKYCSGDGHDCTKTDLSRNSIFVDLNCPDCEKACENYTKWIEIQRKQFDKQKRKYMNEIDMNTYTSNNENDKKFYENLKDNYSSINTFLELLNNVKQCKGNNNIKNEMNFKNPNKAFGPSGYCEACPIYGVNCTNEKCIPVTEKEWIIKNGLPTDTSTKNLNATNIDMLVNHAIGNAIDNELEKNCTKYGILKGIKKQKWQCQYLNNIDQCKINNVVNSPYFDNKIAFNVLFQRWLKYFVRDHNRLKEKIEVCIKNENGKEDICIKGCKTNCECVGKWLEKKELEWEKIKEHYNQKKSHYGHTIPYWITGFYEKITFPNDFFKALEDVDTINVLDTLKECQDTHCKIEKIRSIDVDFIKKLISWLQNKITVCKNQHDEDNHEYCCDILPKSVDDDEEDDEEVDEEKEESSQTKERNTSPKGGTKSASCVKGACAIVKGVLQQKRNGSIDNCNPKTFNNKDWDCDDKNIDNSHKVVCMPPRRKSICIHNLKLETQTQNQNELREAFIKCSAKETNLLWDKYTKENSTAIKELEKGEIPEGFKKILYYTYGDFRDFCLGTAISEKSDSIEAVKRNMDRVLGKIEDISQDNNRTERQKFWDQYKNDIWKGMLCALTHNLKSEDQQKITDSNIYKVPPEDFAKKPTFLRWLEEWYDDFSNMRQKMMTNMQNKCNENTKGKKDTYNCSECSNICQEYRDYMKKKKHQWDNQKGYYDKEKEILNGKGVIKHAAEKELDNLLKEPYNEITQYCGCDKFNSSSDSKESTYKVPIRGRGESNCEGLYNARKTDNTGSVIKWENTDGVYRFLKNSGLSSSVYIPPRRQKICFKGLDDHKSLQTTKDLRKKLMEVAATEGMNLGEYYKNQNEATKDAEKYAYNVEPCSALKYSFLDFGNIIKGNDNLEPTSNETEKNLNKFFTNLDSSNGKNDINKKRNHFWNENKECFWKAMKCGYKMGRDNGPKDKTIKYSFKELEDCNDVPPDTDNTTDSKDGQFLRWFKEWEEDYCKNREIKVKKLVEDCKNFSCEKIYEDDERKKCNKSCSSYRKFLIPWKDQYENQKKKYENDQISNKYTLHPIAKTIPEAHKYLQKMCNNKCSYVKVNHSSNDIQAFKYPPIEVPDKCSCPVPEYRAPENWVKKISDDVRKKMSEEREKHYNEKDKDEYKEIERKFSEDVIRSRKNKLDKTSKNTESSSNFPYTLNCIERAANELRKDIEKKTKDIKGKLEGNLSEDLYNEHHKNTDIKSTCKVKVINFKYPEKSPCDTKGFPFDENEKWYCNSKHICVPPRRKHMCTKYLETFVYRDINTYEDILEILLITAASEGKNLKENYKGKNNYSNLCDAMKYSFADIGDIVKGRDLLIKNNIYDRIEIRLQTIFNNIYMKKEIKEKNKYKNDFPYYYNLREAWWNVNRKHIWKAMTCEAQENAYFMKTEPDGKGISRLIWSHGKCARDKDPPVDDYIPQRFRWLTEWSEYFCKTQKNEIQKLRDNCDKCTSGTSCTNDDENGKICEKCKETCKEYKNFINIWKSQLETQSTKYNELYKKSNTNVSGTGTTSNDDAMEGSREKRGRRATRTDQDDDNRSIEFLKKVIEKCDEDPSSSEQYLDKTANCPNIKFTKNGDAPGTAPSGASGSATGDDRNDAFENPPKDYKDSCNCKAPEPLDNCPDGNTNTYEKVCKSLSATNVCTRTNFNNNDDYWTVYDVRESTEKNKGVLVPPRRRKLCIRNITSNLNNIDNKGNFKKKFLQYAYTQGHYLSNIYKHDNENAIDAMRYSFYDYGDIVKGTDIMDNVKNMKDELNRLLKKNGDTGIPDRSKNWWDENKRHIWNAMLCGYQKGKNNTHSETLEQTWCDLPTEDDTLQFLRWFQEWAETFCTGRNELYNQLQSICASTKCNTESGTIESVNCETACATYRNYITRKKKEYLSLKGHYDMNYKGKTLGKIEAHEYFQNKCSNSKCKCISNHTNNENNRKEPYETFDNTELRDICNCKKIEKTIPAKANEAEEKGPPSSHETLPSHPLTNDQTDVTGNILSTTIPVGIALALGSIAFLFIKKKPKTPVDLIRVLDIHKGDYGTPTPKSSNRYIPYASDTYKGKTYIYMEGDSDSGHYYEDTTDITSSESEYEEMDINDIYPYTSPKYKTLIEVVLEPSKSNGNTLGDDMLPTTNTFTDEEWNELKHDFISQYVVREPLDIPQYDVLTDLPMNIVGNVLDDGMDEKPFITSIHDRDLYTGEEISYNIHMSTNSMDDPKYVSNNVYSGIDLINDSLSGNKHIDIYDELLKRKENELFGTNHVKHTSIHSVAKNTNSDPIMNQLDLLHKWLDRHRDMCNTWNTKEELLDKLNEQWNKDNDGGNVPSDNHVLNTDVSIEIDIDENKGKKEFSNMDINVDTPTMDNILDDLETYNEPFYDIYEDDVYYDVNDENPSMDDISMDHNKVDVPKKVHVEMKILNNTSNGSLEPEFPISDVWNI</sequence>
<dbReference type="Pfam" id="PF22672">
    <property type="entry name" value="DBL_C"/>
    <property type="match status" value="2"/>
</dbReference>
<dbReference type="InterPro" id="IPR042202">
    <property type="entry name" value="Duffy-ag-bd_sf"/>
</dbReference>
<feature type="compositionally biased region" description="Basic and acidic residues" evidence="2">
    <location>
        <begin position="1959"/>
        <end position="1974"/>
    </location>
</feature>
<dbReference type="Proteomes" id="UP000054566">
    <property type="component" value="Unassembled WGS sequence"/>
</dbReference>
<evidence type="ECO:0000313" key="9">
    <source>
        <dbReference type="EMBL" id="KNC35079.1"/>
    </source>
</evidence>
<evidence type="ECO:0000313" key="10">
    <source>
        <dbReference type="Proteomes" id="UP000054566"/>
    </source>
</evidence>
<evidence type="ECO:0000259" key="4">
    <source>
        <dbReference type="Pfam" id="PF05424"/>
    </source>
</evidence>
<dbReference type="Pfam" id="PF15445">
    <property type="entry name" value="ATS"/>
    <property type="match status" value="1"/>
</dbReference>
<dbReference type="GO" id="GO:0016020">
    <property type="term" value="C:membrane"/>
    <property type="evidence" value="ECO:0007669"/>
    <property type="project" value="InterPro"/>
</dbReference>
<feature type="domain" description="Duffy-antigen binding" evidence="4">
    <location>
        <begin position="1608"/>
        <end position="1790"/>
    </location>
</feature>
<feature type="domain" description="Duffy-antigen binding" evidence="4">
    <location>
        <begin position="2035"/>
        <end position="2176"/>
    </location>
</feature>
<dbReference type="GO" id="GO:0046789">
    <property type="term" value="F:host cell surface receptor binding"/>
    <property type="evidence" value="ECO:0007669"/>
    <property type="project" value="InterPro"/>
</dbReference>
<feature type="domain" description="Duffy-antigen binding" evidence="4">
    <location>
        <begin position="123"/>
        <end position="306"/>
    </location>
</feature>
<evidence type="ECO:0000256" key="2">
    <source>
        <dbReference type="SAM" id="MobiDB-lite"/>
    </source>
</evidence>
<dbReference type="FunFam" id="1.20.1310.20:FF:000003">
    <property type="entry name" value="Erythrocyte membrane protein 1, PfEMP1"/>
    <property type="match status" value="1"/>
</dbReference>
<feature type="domain" description="Plasmodium falciparum erythrocyte membrane protein-1 N-terminal segment" evidence="6">
    <location>
        <begin position="14"/>
        <end position="48"/>
    </location>
</feature>
<feature type="region of interest" description="Disordered" evidence="2">
    <location>
        <begin position="2320"/>
        <end position="2345"/>
    </location>
</feature>
<dbReference type="InterPro" id="IPR008602">
    <property type="entry name" value="Duffy-antigen-binding"/>
</dbReference>
<dbReference type="SUPFAM" id="SSF140924">
    <property type="entry name" value="Duffy binding domain-like"/>
    <property type="match status" value="6"/>
</dbReference>
<dbReference type="InterPro" id="IPR054595">
    <property type="entry name" value="DBL_C"/>
</dbReference>
<dbReference type="Pfam" id="PF18562">
    <property type="entry name" value="CIDR1_gamma"/>
    <property type="match status" value="1"/>
</dbReference>
<feature type="domain" description="Plasmodium falciparum erythrocyte membrane protein 1 acidic terminal segment" evidence="5">
    <location>
        <begin position="2355"/>
        <end position="2787"/>
    </location>
</feature>
<dbReference type="InterPro" id="IPR041480">
    <property type="entry name" value="CIDR1_gamma"/>
</dbReference>
<organism evidence="9 10">
    <name type="scientific">Plasmodium falciparum RAJ116</name>
    <dbReference type="NCBI Taxonomy" id="580058"/>
    <lineage>
        <taxon>Eukaryota</taxon>
        <taxon>Sar</taxon>
        <taxon>Alveolata</taxon>
        <taxon>Apicomplexa</taxon>
        <taxon>Aconoidasida</taxon>
        <taxon>Haemosporida</taxon>
        <taxon>Plasmodiidae</taxon>
        <taxon>Plasmodium</taxon>
        <taxon>Plasmodium (Laverania)</taxon>
    </lineage>
</organism>
<dbReference type="Pfam" id="PF03011">
    <property type="entry name" value="PFEMP"/>
    <property type="match status" value="1"/>
</dbReference>
<evidence type="ECO:0000259" key="7">
    <source>
        <dbReference type="Pfam" id="PF18562"/>
    </source>
</evidence>
<evidence type="ECO:0000259" key="3">
    <source>
        <dbReference type="Pfam" id="PF03011"/>
    </source>
</evidence>
<dbReference type="Gene3D" id="1.20.58.1930">
    <property type="match status" value="1"/>
</dbReference>
<gene>
    <name evidence="9" type="ORF">PFLG_00070</name>
</gene>
<dbReference type="EMBL" id="GG663765">
    <property type="protein sequence ID" value="KNC35079.1"/>
    <property type="molecule type" value="Genomic_DNA"/>
</dbReference>
<feature type="region of interest" description="Disordered" evidence="2">
    <location>
        <begin position="726"/>
        <end position="761"/>
    </location>
</feature>
<feature type="compositionally biased region" description="Polar residues" evidence="2">
    <location>
        <begin position="2331"/>
        <end position="2345"/>
    </location>
</feature>
<reference evidence="10" key="1">
    <citation type="submission" date="2015-07" db="EMBL/GenBank/DDBJ databases">
        <title>Annotation of Plasmodium falciparum RAJ116.</title>
        <authorList>
            <consortium name="The Broad Institute Genome Sequencing Platform"/>
            <person name="Volkman S.K."/>
            <person name="Neafsey D.E."/>
            <person name="Dash A.P."/>
            <person name="Chitnis C.E."/>
            <person name="Hartl D.L."/>
            <person name="Young S.K."/>
            <person name="Zeng Q."/>
            <person name="Koehrsen M."/>
            <person name="Alvarado L."/>
            <person name="Berlin A."/>
            <person name="Borenstein D."/>
            <person name="Chapman S.B."/>
            <person name="Chen Z."/>
            <person name="Engels R."/>
            <person name="Freedman E."/>
            <person name="Gellesch M."/>
            <person name="Goldberg J."/>
            <person name="Griggs A."/>
            <person name="Gujja S."/>
            <person name="Heilman E.R."/>
            <person name="Heiman D.I."/>
            <person name="Howarth C."/>
            <person name="Jen D."/>
            <person name="Larson L."/>
            <person name="Mehta T."/>
            <person name="Neiman D."/>
            <person name="Park D."/>
            <person name="Pearson M."/>
            <person name="Roberts A."/>
            <person name="Saif S."/>
            <person name="Shea T."/>
            <person name="Shenoy N."/>
            <person name="Sisk P."/>
            <person name="Stolte C."/>
            <person name="Sykes S."/>
            <person name="Walk T."/>
            <person name="White J."/>
            <person name="Yandava C."/>
            <person name="Haas B."/>
            <person name="Henn M.R."/>
            <person name="Nusbaum C."/>
            <person name="Birren B."/>
        </authorList>
    </citation>
    <scope>NUCLEOTIDE SEQUENCE [LARGE SCALE GENOMIC DNA]</scope>
    <source>
        <strain evidence="10">RAJ116</strain>
    </source>
</reference>
<evidence type="ECO:0000256" key="1">
    <source>
        <dbReference type="SAM" id="Coils"/>
    </source>
</evidence>
<dbReference type="Gene3D" id="1.20.1310.20">
    <property type="entry name" value="Duffy-antigen binding domain"/>
    <property type="match status" value="5"/>
</dbReference>
<dbReference type="Pfam" id="PF15447">
    <property type="entry name" value="NTS"/>
    <property type="match status" value="1"/>
</dbReference>
<feature type="coiled-coil region" evidence="1">
    <location>
        <begin position="902"/>
        <end position="929"/>
    </location>
</feature>
<dbReference type="Gene3D" id="1.10.1900.40">
    <property type="entry name" value="Acidic terminal segments, variant surface antigen of PfEMP1"/>
    <property type="match status" value="2"/>
</dbReference>
<dbReference type="InterPro" id="IPR029211">
    <property type="entry name" value="PfEMP1_ATS"/>
</dbReference>
<dbReference type="InterPro" id="IPR029210">
    <property type="entry name" value="PfEMP1_NTS"/>
</dbReference>
<dbReference type="OrthoDB" id="378917at2759"/>
<accession>A0A0L0CUN4</accession>
<feature type="region of interest" description="Disordered" evidence="2">
    <location>
        <begin position="1939"/>
        <end position="1974"/>
    </location>
</feature>
<dbReference type="Pfam" id="PF05424">
    <property type="entry name" value="Duffy_binding"/>
    <property type="match status" value="5"/>
</dbReference>
<feature type="domain" description="Duffy-antigen binding" evidence="4">
    <location>
        <begin position="810"/>
        <end position="1030"/>
    </location>
</feature>
<name>A0A0L0CUN4_PLAFA</name>
<dbReference type="InterPro" id="IPR004258">
    <property type="entry name" value="DBL"/>
</dbReference>